<accession>A0A8J3H3Q3</accession>
<dbReference type="InterPro" id="IPR046342">
    <property type="entry name" value="CBS_dom_sf"/>
</dbReference>
<comment type="caution">
    <text evidence="1">The sequence shown here is derived from an EMBL/GenBank/DDBJ whole genome shotgun (WGS) entry which is preliminary data.</text>
</comment>
<organism evidence="1 2">
    <name type="scientific">Seohaeicola zhoushanensis</name>
    <dbReference type="NCBI Taxonomy" id="1569283"/>
    <lineage>
        <taxon>Bacteria</taxon>
        <taxon>Pseudomonadati</taxon>
        <taxon>Pseudomonadota</taxon>
        <taxon>Alphaproteobacteria</taxon>
        <taxon>Rhodobacterales</taxon>
        <taxon>Roseobacteraceae</taxon>
        <taxon>Seohaeicola</taxon>
    </lineage>
</organism>
<dbReference type="RefSeq" id="WP_189682948.1">
    <property type="nucleotide sequence ID" value="NZ_BNCJ01000037.1"/>
</dbReference>
<dbReference type="EMBL" id="BNCJ01000037">
    <property type="protein sequence ID" value="GHF73987.1"/>
    <property type="molecule type" value="Genomic_DNA"/>
</dbReference>
<evidence type="ECO:0000313" key="2">
    <source>
        <dbReference type="Proteomes" id="UP000626220"/>
    </source>
</evidence>
<evidence type="ECO:0000313" key="1">
    <source>
        <dbReference type="EMBL" id="GHF73987.1"/>
    </source>
</evidence>
<dbReference type="Gene3D" id="3.10.580.10">
    <property type="entry name" value="CBS-domain"/>
    <property type="match status" value="1"/>
</dbReference>
<gene>
    <name evidence="1" type="ORF">GCM10017056_50880</name>
</gene>
<dbReference type="SUPFAM" id="SSF54631">
    <property type="entry name" value="CBS-domain pair"/>
    <property type="match status" value="1"/>
</dbReference>
<proteinExistence type="predicted"/>
<reference evidence="1" key="1">
    <citation type="journal article" date="2014" name="Int. J. Syst. Evol. Microbiol.">
        <title>Complete genome sequence of Corynebacterium casei LMG S-19264T (=DSM 44701T), isolated from a smear-ripened cheese.</title>
        <authorList>
            <consortium name="US DOE Joint Genome Institute (JGI-PGF)"/>
            <person name="Walter F."/>
            <person name="Albersmeier A."/>
            <person name="Kalinowski J."/>
            <person name="Ruckert C."/>
        </authorList>
    </citation>
    <scope>NUCLEOTIDE SEQUENCE</scope>
    <source>
        <strain evidence="1">KCTC 42650</strain>
    </source>
</reference>
<dbReference type="AlphaFoldDB" id="A0A8J3H3Q3"/>
<evidence type="ECO:0008006" key="3">
    <source>
        <dbReference type="Google" id="ProtNLM"/>
    </source>
</evidence>
<name>A0A8J3H3Q3_9RHOB</name>
<protein>
    <recommendedName>
        <fullName evidence="3">CBS domain-containing protein</fullName>
    </recommendedName>
</protein>
<dbReference type="Proteomes" id="UP000626220">
    <property type="component" value="Unassembled WGS sequence"/>
</dbReference>
<sequence length="54" mass="5786">MTATNTPVGQILNRLAVQGAETVSVRTDERLAGVITGSDIMRLLLAKTRDCRTA</sequence>
<reference evidence="1" key="2">
    <citation type="submission" date="2020-09" db="EMBL/GenBank/DDBJ databases">
        <authorList>
            <person name="Sun Q."/>
            <person name="Kim S."/>
        </authorList>
    </citation>
    <scope>NUCLEOTIDE SEQUENCE</scope>
    <source>
        <strain evidence="1">KCTC 42650</strain>
    </source>
</reference>
<keyword evidence="2" id="KW-1185">Reference proteome</keyword>